<sequence>MREKIFRIVFIGILTIGSGILSFSEEETGVKISNINVSISTQKAKEIVFSHSKINKSAARITKLMLYKENRKYFYDIEFFTAAKKYIYRVDANTGNIMEHKQQERTKKQNEGFKISVFGL</sequence>
<accession>A0A510JBH5</accession>
<dbReference type="Gene3D" id="3.10.450.40">
    <property type="match status" value="1"/>
</dbReference>
<evidence type="ECO:0000259" key="1">
    <source>
        <dbReference type="Pfam" id="PF03413"/>
    </source>
</evidence>
<dbReference type="EMBL" id="AP019822">
    <property type="protein sequence ID" value="BBM36679.1"/>
    <property type="molecule type" value="Genomic_DNA"/>
</dbReference>
<organism evidence="2 3">
    <name type="scientific">Pseudoleptotrichia goodfellowii</name>
    <dbReference type="NCBI Taxonomy" id="157692"/>
    <lineage>
        <taxon>Bacteria</taxon>
        <taxon>Fusobacteriati</taxon>
        <taxon>Fusobacteriota</taxon>
        <taxon>Fusobacteriia</taxon>
        <taxon>Fusobacteriales</taxon>
        <taxon>Leptotrichiaceae</taxon>
        <taxon>Pseudoleptotrichia</taxon>
    </lineage>
</organism>
<dbReference type="RefSeq" id="WP_051411770.1">
    <property type="nucleotide sequence ID" value="NZ_AP019822.1"/>
</dbReference>
<dbReference type="InterPro" id="IPR025711">
    <property type="entry name" value="PepSY"/>
</dbReference>
<gene>
    <name evidence="2" type="ORF">JCM16774_1623</name>
</gene>
<feature type="domain" description="PepSY" evidence="1">
    <location>
        <begin position="39"/>
        <end position="99"/>
    </location>
</feature>
<dbReference type="AlphaFoldDB" id="A0A510JBH5"/>
<protein>
    <recommendedName>
        <fullName evidence="1">PepSY domain-containing protein</fullName>
    </recommendedName>
</protein>
<dbReference type="KEGG" id="lgo:JCM16774_1623"/>
<dbReference type="Proteomes" id="UP000321606">
    <property type="component" value="Chromosome"/>
</dbReference>
<dbReference type="OrthoDB" id="80692at2"/>
<evidence type="ECO:0000313" key="3">
    <source>
        <dbReference type="Proteomes" id="UP000321606"/>
    </source>
</evidence>
<reference evidence="2 3" key="1">
    <citation type="submission" date="2019-07" db="EMBL/GenBank/DDBJ databases">
        <title>Complete Genome Sequence of Leptotrichia goodfellowii Strain JCM 16774.</title>
        <authorList>
            <person name="Watanabe S."/>
            <person name="Cui L."/>
        </authorList>
    </citation>
    <scope>NUCLEOTIDE SEQUENCE [LARGE SCALE GENOMIC DNA]</scope>
    <source>
        <strain evidence="2 3">JCM16774</strain>
    </source>
</reference>
<proteinExistence type="predicted"/>
<dbReference type="Pfam" id="PF03413">
    <property type="entry name" value="PepSY"/>
    <property type="match status" value="1"/>
</dbReference>
<dbReference type="STRING" id="714315.GCA_000516535_01630"/>
<evidence type="ECO:0000313" key="2">
    <source>
        <dbReference type="EMBL" id="BBM36679.1"/>
    </source>
</evidence>
<name>A0A510JBH5_9FUSO</name>